<dbReference type="InterPro" id="IPR050219">
    <property type="entry name" value="DnaG_primase"/>
</dbReference>
<dbReference type="GO" id="GO:0003677">
    <property type="term" value="F:DNA binding"/>
    <property type="evidence" value="ECO:0007669"/>
    <property type="project" value="InterPro"/>
</dbReference>
<evidence type="ECO:0000256" key="3">
    <source>
        <dbReference type="ARBA" id="ARBA00022833"/>
    </source>
</evidence>
<dbReference type="GO" id="GO:0005737">
    <property type="term" value="C:cytoplasm"/>
    <property type="evidence" value="ECO:0007669"/>
    <property type="project" value="TreeGrafter"/>
</dbReference>
<proteinExistence type="predicted"/>
<dbReference type="AlphaFoldDB" id="A0A7V8GJU6"/>
<gene>
    <name evidence="5" type="ORF">B1992_15080</name>
</gene>
<evidence type="ECO:0000256" key="1">
    <source>
        <dbReference type="ARBA" id="ARBA00022723"/>
    </source>
</evidence>
<dbReference type="RefSeq" id="WP_162312336.1">
    <property type="nucleotide sequence ID" value="NZ_JACHGU010000011.1"/>
</dbReference>
<dbReference type="PANTHER" id="PTHR30313">
    <property type="entry name" value="DNA PRIMASE"/>
    <property type="match status" value="1"/>
</dbReference>
<sequence length="126" mass="13852">MARIPEQEIERLKAEVSLQRLVEAKGVTLARQGKDWLGCCPFHADRTPSLVVSPGKNLWYCLGACATGGTVIDWVMKAERVSFRHAVELLRNDAPLTGPVVRQATVPKLAAPVGAGQSDHRRRGRR</sequence>
<dbReference type="Pfam" id="PF01807">
    <property type="entry name" value="Zn_ribbon_DnaG"/>
    <property type="match status" value="1"/>
</dbReference>
<evidence type="ECO:0000313" key="5">
    <source>
        <dbReference type="EMBL" id="KAF1684477.1"/>
    </source>
</evidence>
<keyword evidence="6" id="KW-1185">Reference proteome</keyword>
<organism evidence="5 6">
    <name type="scientific">Pseudoxanthomonas broegbernensis</name>
    <dbReference type="NCBI Taxonomy" id="83619"/>
    <lineage>
        <taxon>Bacteria</taxon>
        <taxon>Pseudomonadati</taxon>
        <taxon>Pseudomonadota</taxon>
        <taxon>Gammaproteobacteria</taxon>
        <taxon>Lysobacterales</taxon>
        <taxon>Lysobacteraceae</taxon>
        <taxon>Pseudoxanthomonas</taxon>
    </lineage>
</organism>
<dbReference type="InterPro" id="IPR036977">
    <property type="entry name" value="DNA_primase_Znf_CHC2"/>
</dbReference>
<dbReference type="GO" id="GO:0003899">
    <property type="term" value="F:DNA-directed RNA polymerase activity"/>
    <property type="evidence" value="ECO:0007669"/>
    <property type="project" value="InterPro"/>
</dbReference>
<dbReference type="EMBL" id="MWIP01000037">
    <property type="protein sequence ID" value="KAF1684477.1"/>
    <property type="molecule type" value="Genomic_DNA"/>
</dbReference>
<dbReference type="Proteomes" id="UP000462066">
    <property type="component" value="Unassembled WGS sequence"/>
</dbReference>
<comment type="caution">
    <text evidence="5">The sequence shown here is derived from an EMBL/GenBank/DDBJ whole genome shotgun (WGS) entry which is preliminary data.</text>
</comment>
<evidence type="ECO:0000256" key="2">
    <source>
        <dbReference type="ARBA" id="ARBA00022771"/>
    </source>
</evidence>
<keyword evidence="2" id="KW-0863">Zinc-finger</keyword>
<keyword evidence="3" id="KW-0862">Zinc</keyword>
<reference evidence="5 6" key="1">
    <citation type="submission" date="2017-10" db="EMBL/GenBank/DDBJ databases">
        <title>Whole genome sequencing of Pseudoxanthomonas broegbernensis DSM 12573(T).</title>
        <authorList>
            <person name="Kumar S."/>
            <person name="Bansal K."/>
            <person name="Kaur A."/>
            <person name="Patil P."/>
            <person name="Sharma S."/>
            <person name="Patil P.B."/>
        </authorList>
    </citation>
    <scope>NUCLEOTIDE SEQUENCE [LARGE SCALE GENOMIC DNA]</scope>
    <source>
        <strain evidence="5 6">DSM 12573</strain>
    </source>
</reference>
<dbReference type="SMART" id="SM00400">
    <property type="entry name" value="ZnF_CHCC"/>
    <property type="match status" value="1"/>
</dbReference>
<protein>
    <recommendedName>
        <fullName evidence="4">Zinc finger CHC2-type domain-containing protein</fullName>
    </recommendedName>
</protein>
<evidence type="ECO:0000259" key="4">
    <source>
        <dbReference type="SMART" id="SM00400"/>
    </source>
</evidence>
<evidence type="ECO:0000313" key="6">
    <source>
        <dbReference type="Proteomes" id="UP000462066"/>
    </source>
</evidence>
<dbReference type="Gene3D" id="3.90.580.10">
    <property type="entry name" value="Zinc finger, CHC2-type domain"/>
    <property type="match status" value="1"/>
</dbReference>
<dbReference type="SUPFAM" id="SSF57783">
    <property type="entry name" value="Zinc beta-ribbon"/>
    <property type="match status" value="1"/>
</dbReference>
<dbReference type="GO" id="GO:0006269">
    <property type="term" value="P:DNA replication, synthesis of primer"/>
    <property type="evidence" value="ECO:0007669"/>
    <property type="project" value="TreeGrafter"/>
</dbReference>
<accession>A0A7V8GJU6</accession>
<keyword evidence="1" id="KW-0479">Metal-binding</keyword>
<dbReference type="InterPro" id="IPR002694">
    <property type="entry name" value="Znf_CHC2"/>
</dbReference>
<feature type="domain" description="Zinc finger CHC2-type" evidence="4">
    <location>
        <begin position="36"/>
        <end position="91"/>
    </location>
</feature>
<dbReference type="GO" id="GO:0008270">
    <property type="term" value="F:zinc ion binding"/>
    <property type="evidence" value="ECO:0007669"/>
    <property type="project" value="UniProtKB-KW"/>
</dbReference>
<name>A0A7V8GJU6_9GAMM</name>
<dbReference type="PANTHER" id="PTHR30313:SF2">
    <property type="entry name" value="DNA PRIMASE"/>
    <property type="match status" value="1"/>
</dbReference>